<feature type="chain" id="PRO_5045362305" evidence="3">
    <location>
        <begin position="18"/>
        <end position="218"/>
    </location>
</feature>
<evidence type="ECO:0000313" key="6">
    <source>
        <dbReference type="Proteomes" id="UP000702209"/>
    </source>
</evidence>
<keyword evidence="3" id="KW-0732">Signal</keyword>
<comment type="caution">
    <text evidence="5">The sequence shown here is derived from an EMBL/GenBank/DDBJ whole genome shotgun (WGS) entry which is preliminary data.</text>
</comment>
<feature type="domain" description="YncI copper-binding" evidence="4">
    <location>
        <begin position="29"/>
        <end position="161"/>
    </location>
</feature>
<evidence type="ECO:0000256" key="2">
    <source>
        <dbReference type="SAM" id="Phobius"/>
    </source>
</evidence>
<dbReference type="InterPro" id="IPR012533">
    <property type="entry name" value="YcnI-copper_dom"/>
</dbReference>
<reference evidence="5 6" key="1">
    <citation type="submission" date="2020-10" db="EMBL/GenBank/DDBJ databases">
        <title>Identification of Nocardia species via Next-generation sequencing and recognition of intraspecies genetic diversity.</title>
        <authorList>
            <person name="Li P."/>
            <person name="Li P."/>
            <person name="Lu B."/>
        </authorList>
    </citation>
    <scope>NUCLEOTIDE SEQUENCE [LARGE SCALE GENOMIC DNA]</scope>
    <source>
        <strain evidence="5 6">BJ06-0157</strain>
    </source>
</reference>
<feature type="region of interest" description="Disordered" evidence="1">
    <location>
        <begin position="164"/>
        <end position="187"/>
    </location>
</feature>
<feature type="transmembrane region" description="Helical" evidence="2">
    <location>
        <begin position="192"/>
        <end position="213"/>
    </location>
</feature>
<feature type="signal peptide" evidence="3">
    <location>
        <begin position="1"/>
        <end position="17"/>
    </location>
</feature>
<evidence type="ECO:0000259" key="4">
    <source>
        <dbReference type="Pfam" id="PF07987"/>
    </source>
</evidence>
<name>A0ABS0D0N4_9NOCA</name>
<evidence type="ECO:0000313" key="5">
    <source>
        <dbReference type="EMBL" id="MBF6301970.1"/>
    </source>
</evidence>
<dbReference type="Gene3D" id="2.60.40.2230">
    <property type="entry name" value="Uncharacterised protein YcnI-like PF07987, DUF1775"/>
    <property type="match status" value="1"/>
</dbReference>
<proteinExistence type="predicted"/>
<dbReference type="PROSITE" id="PS51318">
    <property type="entry name" value="TAT"/>
    <property type="match status" value="1"/>
</dbReference>
<evidence type="ECO:0000256" key="1">
    <source>
        <dbReference type="SAM" id="MobiDB-lite"/>
    </source>
</evidence>
<protein>
    <submittedName>
        <fullName evidence="5">YcnI family protein</fullName>
    </submittedName>
</protein>
<dbReference type="Proteomes" id="UP000702209">
    <property type="component" value="Unassembled WGS sequence"/>
</dbReference>
<dbReference type="Pfam" id="PF07987">
    <property type="entry name" value="DUF1775"/>
    <property type="match status" value="1"/>
</dbReference>
<organism evidence="5 6">
    <name type="scientific">Nocardia amamiensis</name>
    <dbReference type="NCBI Taxonomy" id="404578"/>
    <lineage>
        <taxon>Bacteria</taxon>
        <taxon>Bacillati</taxon>
        <taxon>Actinomycetota</taxon>
        <taxon>Actinomycetes</taxon>
        <taxon>Mycobacteriales</taxon>
        <taxon>Nocardiaceae</taxon>
        <taxon>Nocardia</taxon>
    </lineage>
</organism>
<dbReference type="RefSeq" id="WP_195133175.1">
    <property type="nucleotide sequence ID" value="NZ_JADLQX010000035.1"/>
</dbReference>
<keyword evidence="6" id="KW-1185">Reference proteome</keyword>
<gene>
    <name evidence="5" type="ORF">IU459_31145</name>
</gene>
<accession>A0ABS0D0N4</accession>
<dbReference type="InterPro" id="IPR038507">
    <property type="entry name" value="YcnI-like_sf"/>
</dbReference>
<dbReference type="InterPro" id="IPR006311">
    <property type="entry name" value="TAT_signal"/>
</dbReference>
<evidence type="ECO:0000256" key="3">
    <source>
        <dbReference type="SAM" id="SignalP"/>
    </source>
</evidence>
<dbReference type="EMBL" id="JADLQX010000035">
    <property type="protein sequence ID" value="MBF6301970.1"/>
    <property type="molecule type" value="Genomic_DNA"/>
</dbReference>
<keyword evidence="2" id="KW-1133">Transmembrane helix</keyword>
<sequence>MNTVLRRLLLATGIATAATVLASGAASAHLDVEAPTAKQGSTSTISFRISNESEQASTITLRVELPGLKTARTEPMPGWTAVIERDPAKKAIAVTWTAEPGSGVGPGQFQRFFLYGGPLPKQDKVPFRAIQTYSDGKVETWDQPVPDGAPEPEYPLPVLSLAAGDDEHSHDSEPAALGEPGHEESGDSVARWLGVTGLLLGLVGAGAGVAALARGRRV</sequence>
<keyword evidence="2" id="KW-0472">Membrane</keyword>
<keyword evidence="2" id="KW-0812">Transmembrane</keyword>
<dbReference type="CDD" id="cd08545">
    <property type="entry name" value="YcnI_like"/>
    <property type="match status" value="1"/>
</dbReference>